<feature type="domain" description="NR LBD" evidence="10">
    <location>
        <begin position="98"/>
        <end position="338"/>
    </location>
</feature>
<dbReference type="SUPFAM" id="SSF57716">
    <property type="entry name" value="Glucocorticoid receptor-like (DNA-binding domain)"/>
    <property type="match status" value="1"/>
</dbReference>
<keyword evidence="2" id="KW-0863">Zinc-finger</keyword>
<dbReference type="Gene3D" id="1.10.565.10">
    <property type="entry name" value="Retinoid X Receptor"/>
    <property type="match status" value="1"/>
</dbReference>
<evidence type="ECO:0000259" key="10">
    <source>
        <dbReference type="PROSITE" id="PS51843"/>
    </source>
</evidence>
<protein>
    <submittedName>
        <fullName evidence="11">Uncharacterized protein</fullName>
    </submittedName>
</protein>
<evidence type="ECO:0000256" key="7">
    <source>
        <dbReference type="ARBA" id="ARBA00023170"/>
    </source>
</evidence>
<reference evidence="11" key="1">
    <citation type="submission" date="2023-07" db="EMBL/GenBank/DDBJ databases">
        <title>Chromosome-level genome assembly of Artemia franciscana.</title>
        <authorList>
            <person name="Jo E."/>
        </authorList>
    </citation>
    <scope>NUCLEOTIDE SEQUENCE</scope>
    <source>
        <tissue evidence="11">Whole body</tissue>
    </source>
</reference>
<dbReference type="Proteomes" id="UP001187531">
    <property type="component" value="Unassembled WGS sequence"/>
</dbReference>
<name>A0AA88HBV6_ARTSF</name>
<dbReference type="PROSITE" id="PS51030">
    <property type="entry name" value="NUCLEAR_REC_DBD_2"/>
    <property type="match status" value="1"/>
</dbReference>
<evidence type="ECO:0000313" key="11">
    <source>
        <dbReference type="EMBL" id="KAK2707509.1"/>
    </source>
</evidence>
<evidence type="ECO:0000256" key="2">
    <source>
        <dbReference type="ARBA" id="ARBA00022771"/>
    </source>
</evidence>
<feature type="domain" description="Nuclear receptor" evidence="9">
    <location>
        <begin position="1"/>
        <end position="66"/>
    </location>
</feature>
<dbReference type="AlphaFoldDB" id="A0AA88HBV6"/>
<sequence length="340" mass="38337">MRSGKRVFKPMTLDFEMGSSIRKGNIEYQCPSSGECEINKRRRKACQACRYHKCIRVGMLKEGVRLDRVRGGRQKYRKIVQNSFDPCSPPDQRRPSLEDNKTLCALAQAEPDLVVASCESSYQSSDSVLAAIITGKVQGCSGTSLLTTLSEVYDRDLVTMIGWAKQVPGFSELPIGDQMRLLQYTWPEVLSLSLAYRSLSKNGRLQFATEVQVSRKQAIDSGLGDFYDYIVQLMDRMEQIGLSKEEYFHLKAIALINCNCIVEEPGRLQDVKDALVLSLFDLVAAVRNTSSHLAASQLLLILPCLRQADGIVRETWKKIRRQGRVAMNKLFLEMLEPSVR</sequence>
<gene>
    <name evidence="11" type="ORF">QYM36_015273</name>
</gene>
<dbReference type="InterPro" id="IPR001628">
    <property type="entry name" value="Znf_hrmn_rcpt"/>
</dbReference>
<dbReference type="SMART" id="SM00430">
    <property type="entry name" value="HOLI"/>
    <property type="match status" value="1"/>
</dbReference>
<keyword evidence="5" id="KW-0238">DNA-binding</keyword>
<keyword evidence="1" id="KW-0479">Metal-binding</keyword>
<evidence type="ECO:0000313" key="12">
    <source>
        <dbReference type="Proteomes" id="UP001187531"/>
    </source>
</evidence>
<keyword evidence="8" id="KW-0539">Nucleus</keyword>
<dbReference type="GO" id="GO:0008270">
    <property type="term" value="F:zinc ion binding"/>
    <property type="evidence" value="ECO:0007669"/>
    <property type="project" value="UniProtKB-KW"/>
</dbReference>
<dbReference type="InterPro" id="IPR013088">
    <property type="entry name" value="Znf_NHR/GATA"/>
</dbReference>
<dbReference type="GO" id="GO:0043565">
    <property type="term" value="F:sequence-specific DNA binding"/>
    <property type="evidence" value="ECO:0007669"/>
    <property type="project" value="InterPro"/>
</dbReference>
<keyword evidence="6" id="KW-0804">Transcription</keyword>
<evidence type="ECO:0000256" key="3">
    <source>
        <dbReference type="ARBA" id="ARBA00022833"/>
    </source>
</evidence>
<dbReference type="InterPro" id="IPR035500">
    <property type="entry name" value="NHR-like_dom_sf"/>
</dbReference>
<keyword evidence="3" id="KW-0862">Zinc</keyword>
<dbReference type="SUPFAM" id="SSF48508">
    <property type="entry name" value="Nuclear receptor ligand-binding domain"/>
    <property type="match status" value="1"/>
</dbReference>
<evidence type="ECO:0000259" key="9">
    <source>
        <dbReference type="PROSITE" id="PS51030"/>
    </source>
</evidence>
<evidence type="ECO:0000256" key="5">
    <source>
        <dbReference type="ARBA" id="ARBA00023125"/>
    </source>
</evidence>
<dbReference type="Gene3D" id="3.30.50.10">
    <property type="entry name" value="Erythroid Transcription Factor GATA-1, subunit A"/>
    <property type="match status" value="1"/>
</dbReference>
<dbReference type="GO" id="GO:0003700">
    <property type="term" value="F:DNA-binding transcription factor activity"/>
    <property type="evidence" value="ECO:0007669"/>
    <property type="project" value="InterPro"/>
</dbReference>
<dbReference type="PANTHER" id="PTHR48092">
    <property type="entry name" value="KNIRPS-RELATED PROTEIN-RELATED"/>
    <property type="match status" value="1"/>
</dbReference>
<evidence type="ECO:0000256" key="1">
    <source>
        <dbReference type="ARBA" id="ARBA00022723"/>
    </source>
</evidence>
<dbReference type="InterPro" id="IPR050200">
    <property type="entry name" value="Nuclear_hormone_rcpt_NR3"/>
</dbReference>
<dbReference type="EMBL" id="JAVRJZ010000019">
    <property type="protein sequence ID" value="KAK2707509.1"/>
    <property type="molecule type" value="Genomic_DNA"/>
</dbReference>
<comment type="caution">
    <text evidence="11">The sequence shown here is derived from an EMBL/GenBank/DDBJ whole genome shotgun (WGS) entry which is preliminary data.</text>
</comment>
<dbReference type="InterPro" id="IPR001723">
    <property type="entry name" value="Nuclear_hrmn_rcpt"/>
</dbReference>
<dbReference type="InterPro" id="IPR000536">
    <property type="entry name" value="Nucl_hrmn_rcpt_lig-bd"/>
</dbReference>
<keyword evidence="7" id="KW-0675">Receptor</keyword>
<dbReference type="Pfam" id="PF00104">
    <property type="entry name" value="Hormone_recep"/>
    <property type="match status" value="1"/>
</dbReference>
<proteinExistence type="predicted"/>
<organism evidence="11 12">
    <name type="scientific">Artemia franciscana</name>
    <name type="common">Brine shrimp</name>
    <name type="synonym">Artemia sanfranciscana</name>
    <dbReference type="NCBI Taxonomy" id="6661"/>
    <lineage>
        <taxon>Eukaryota</taxon>
        <taxon>Metazoa</taxon>
        <taxon>Ecdysozoa</taxon>
        <taxon>Arthropoda</taxon>
        <taxon>Crustacea</taxon>
        <taxon>Branchiopoda</taxon>
        <taxon>Anostraca</taxon>
        <taxon>Artemiidae</taxon>
        <taxon>Artemia</taxon>
    </lineage>
</organism>
<keyword evidence="4" id="KW-0805">Transcription regulation</keyword>
<dbReference type="PROSITE" id="PS51843">
    <property type="entry name" value="NR_LBD"/>
    <property type="match status" value="1"/>
</dbReference>
<dbReference type="Pfam" id="PF00105">
    <property type="entry name" value="zf-C4"/>
    <property type="match status" value="1"/>
</dbReference>
<evidence type="ECO:0000256" key="4">
    <source>
        <dbReference type="ARBA" id="ARBA00023015"/>
    </source>
</evidence>
<accession>A0AA88HBV6</accession>
<evidence type="ECO:0000256" key="6">
    <source>
        <dbReference type="ARBA" id="ARBA00023163"/>
    </source>
</evidence>
<keyword evidence="12" id="KW-1185">Reference proteome</keyword>
<dbReference type="PRINTS" id="PR00398">
    <property type="entry name" value="STRDHORMONER"/>
</dbReference>
<evidence type="ECO:0000256" key="8">
    <source>
        <dbReference type="ARBA" id="ARBA00023242"/>
    </source>
</evidence>
<dbReference type="SMART" id="SM00399">
    <property type="entry name" value="ZnF_C4"/>
    <property type="match status" value="1"/>
</dbReference>